<evidence type="ECO:0000256" key="2">
    <source>
        <dbReference type="SAM" id="Phobius"/>
    </source>
</evidence>
<organism evidence="3 4">
    <name type="scientific">Marchantia polymorpha subsp. ruderalis</name>
    <dbReference type="NCBI Taxonomy" id="1480154"/>
    <lineage>
        <taxon>Eukaryota</taxon>
        <taxon>Viridiplantae</taxon>
        <taxon>Streptophyta</taxon>
        <taxon>Embryophyta</taxon>
        <taxon>Marchantiophyta</taxon>
        <taxon>Marchantiopsida</taxon>
        <taxon>Marchantiidae</taxon>
        <taxon>Marchantiales</taxon>
        <taxon>Marchantiaceae</taxon>
        <taxon>Marchantia</taxon>
    </lineage>
</organism>
<evidence type="ECO:0000313" key="3">
    <source>
        <dbReference type="EMBL" id="OAE24241.1"/>
    </source>
</evidence>
<evidence type="ECO:0000256" key="1">
    <source>
        <dbReference type="SAM" id="MobiDB-lite"/>
    </source>
</evidence>
<gene>
    <name evidence="3" type="ORF">AXG93_3083s1190</name>
</gene>
<proteinExistence type="predicted"/>
<feature type="compositionally biased region" description="Polar residues" evidence="1">
    <location>
        <begin position="160"/>
        <end position="189"/>
    </location>
</feature>
<feature type="transmembrane region" description="Helical" evidence="2">
    <location>
        <begin position="74"/>
        <end position="94"/>
    </location>
</feature>
<feature type="region of interest" description="Disordered" evidence="1">
    <location>
        <begin position="160"/>
        <end position="212"/>
    </location>
</feature>
<keyword evidence="2" id="KW-0812">Transmembrane</keyword>
<dbReference type="AlphaFoldDB" id="A0A176VV45"/>
<protein>
    <submittedName>
        <fullName evidence="3">Uncharacterized protein</fullName>
    </submittedName>
</protein>
<keyword evidence="2" id="KW-0472">Membrane</keyword>
<dbReference type="Proteomes" id="UP000077202">
    <property type="component" value="Unassembled WGS sequence"/>
</dbReference>
<evidence type="ECO:0000313" key="4">
    <source>
        <dbReference type="Proteomes" id="UP000077202"/>
    </source>
</evidence>
<reference evidence="3" key="1">
    <citation type="submission" date="2016-03" db="EMBL/GenBank/DDBJ databases">
        <title>Mechanisms controlling the formation of the plant cell surface in tip-growing cells are functionally conserved among land plants.</title>
        <authorList>
            <person name="Honkanen S."/>
            <person name="Jones V.A."/>
            <person name="Morieri G."/>
            <person name="Champion C."/>
            <person name="Hetherington A.J."/>
            <person name="Kelly S."/>
            <person name="Saint-Marcoux D."/>
            <person name="Proust H."/>
            <person name="Prescott H."/>
            <person name="Dolan L."/>
        </authorList>
    </citation>
    <scope>NUCLEOTIDE SEQUENCE [LARGE SCALE GENOMIC DNA]</scope>
    <source>
        <tissue evidence="3">Whole gametophyte</tissue>
    </source>
</reference>
<keyword evidence="4" id="KW-1185">Reference proteome</keyword>
<name>A0A176VV45_MARPO</name>
<comment type="caution">
    <text evidence="3">The sequence shown here is derived from an EMBL/GenBank/DDBJ whole genome shotgun (WGS) entry which is preliminary data.</text>
</comment>
<dbReference type="EMBL" id="LVLJ01002673">
    <property type="protein sequence ID" value="OAE24241.1"/>
    <property type="molecule type" value="Genomic_DNA"/>
</dbReference>
<accession>A0A176VV45</accession>
<keyword evidence="2" id="KW-1133">Transmembrane helix</keyword>
<sequence>MSGISDRSGNRFAGEDPVLLVSGLAVQTFKPHMLEGLRLYSELSDNLSPVITMDNLEGNDNDSCKCSILGKNTIGYMTIAMIALLIFVPGYYYFSTKFQIKALETRIRLSFNQHILHSQEIGNFRDKLNEVKSYTPRAVLVQNPSGRYMIAIKRYISTTDAASSSEGPQRDAASSSEGPQIDVASSSEGPQRDAIDSLESEQTEEPPVRDDS</sequence>